<dbReference type="Proteomes" id="UP000018130">
    <property type="component" value="Unassembled WGS sequence"/>
</dbReference>
<comment type="caution">
    <text evidence="1">The sequence shown here is derived from an EMBL/GenBank/DDBJ whole genome shotgun (WGS) entry which is preliminary data.</text>
</comment>
<protein>
    <submittedName>
        <fullName evidence="1">Uncharacterized protein</fullName>
    </submittedName>
</protein>
<dbReference type="RefSeq" id="WP_156177623.1">
    <property type="nucleotide sequence ID" value="NZ_CAQN01000367.1"/>
</dbReference>
<evidence type="ECO:0000313" key="1">
    <source>
        <dbReference type="EMBL" id="CCQ66194.1"/>
    </source>
</evidence>
<accession>T2JMB7</accession>
<dbReference type="EMBL" id="CAQN01000367">
    <property type="protein sequence ID" value="CCQ66194.1"/>
    <property type="molecule type" value="Genomic_DNA"/>
</dbReference>
<reference evidence="1 2" key="2">
    <citation type="submission" date="2013-09" db="EMBL/GenBank/DDBJ databases">
        <title>Whole genome comparison of six Crocosphaera watsonii strains with differing phenotypes.</title>
        <authorList>
            <person name="Bench S.R."/>
            <person name="Heller P."/>
            <person name="Frank I."/>
            <person name="Arciniega M."/>
            <person name="Shilova I.N."/>
            <person name="Zehr J.P."/>
        </authorList>
    </citation>
    <scope>NUCLEOTIDE SEQUENCE [LARGE SCALE GENOMIC DNA]</scope>
    <source>
        <strain evidence="1 2">WH 0402</strain>
    </source>
</reference>
<dbReference type="AlphaFoldDB" id="T2JMB7"/>
<reference evidence="1 2" key="1">
    <citation type="submission" date="2013-01" db="EMBL/GenBank/DDBJ databases">
        <authorList>
            <person name="Bench S."/>
        </authorList>
    </citation>
    <scope>NUCLEOTIDE SEQUENCE [LARGE SCALE GENOMIC DNA]</scope>
    <source>
        <strain evidence="1 2">WH 0402</strain>
    </source>
</reference>
<proteinExistence type="predicted"/>
<gene>
    <name evidence="1" type="ORF">CWATWH0402_2373</name>
</gene>
<name>T2JMB7_CROWT</name>
<sequence length="58" mass="6328">MNNTFIFEAASNQGIFSFPAKYNLSDQDLENSKFGGMTGQSCGNICGKTNHYSCGDYC</sequence>
<organism evidence="1 2">
    <name type="scientific">Crocosphaera watsonii WH 0402</name>
    <dbReference type="NCBI Taxonomy" id="1284629"/>
    <lineage>
        <taxon>Bacteria</taxon>
        <taxon>Bacillati</taxon>
        <taxon>Cyanobacteriota</taxon>
        <taxon>Cyanophyceae</taxon>
        <taxon>Oscillatoriophycideae</taxon>
        <taxon>Chroococcales</taxon>
        <taxon>Aphanothecaceae</taxon>
        <taxon>Crocosphaera</taxon>
    </lineage>
</organism>
<evidence type="ECO:0000313" key="2">
    <source>
        <dbReference type="Proteomes" id="UP000018130"/>
    </source>
</evidence>